<dbReference type="EMBL" id="JAJPPU010000002">
    <property type="protein sequence ID" value="MCD8472601.1"/>
    <property type="molecule type" value="Genomic_DNA"/>
</dbReference>
<organism evidence="1 2">
    <name type="scientific">Xylella taiwanensis</name>
    <dbReference type="NCBI Taxonomy" id="1444770"/>
    <lineage>
        <taxon>Bacteria</taxon>
        <taxon>Pseudomonadati</taxon>
        <taxon>Pseudomonadota</taxon>
        <taxon>Gammaproteobacteria</taxon>
        <taxon>Lysobacterales</taxon>
        <taxon>Lysobacteraceae</taxon>
        <taxon>Xylella</taxon>
    </lineage>
</organism>
<accession>A0ABS8TRH5</accession>
<dbReference type="InterPro" id="IPR036390">
    <property type="entry name" value="WH_DNA-bd_sf"/>
</dbReference>
<gene>
    <name evidence="1" type="ORF">LPH55_03715</name>
</gene>
<dbReference type="Gene3D" id="1.10.10.10">
    <property type="entry name" value="Winged helix-like DNA-binding domain superfamily/Winged helix DNA-binding domain"/>
    <property type="match status" value="1"/>
</dbReference>
<evidence type="ECO:0000313" key="1">
    <source>
        <dbReference type="EMBL" id="MCD8472601.1"/>
    </source>
</evidence>
<dbReference type="GeneID" id="68902024"/>
<reference evidence="1" key="1">
    <citation type="submission" date="2021-11" db="EMBL/GenBank/DDBJ databases">
        <title>Genome sequence of Xylella taiwanensis PLS432.</title>
        <authorList>
            <person name="Weng L.-W."/>
            <person name="Su C.-C."/>
            <person name="Tsai C.-W."/>
            <person name="Kuo C.-H."/>
        </authorList>
    </citation>
    <scope>NUCLEOTIDE SEQUENCE</scope>
    <source>
        <strain evidence="1">PLS432</strain>
    </source>
</reference>
<keyword evidence="2" id="KW-1185">Reference proteome</keyword>
<dbReference type="SUPFAM" id="SSF46785">
    <property type="entry name" value="Winged helix' DNA-binding domain"/>
    <property type="match status" value="1"/>
</dbReference>
<protein>
    <submittedName>
        <fullName evidence="1">DUF977 family protein</fullName>
    </submittedName>
</protein>
<dbReference type="RefSeq" id="WP_201745751.1">
    <property type="nucleotide sequence ID" value="NZ_CP053627.1"/>
</dbReference>
<comment type="caution">
    <text evidence="1">The sequence shown here is derived from an EMBL/GenBank/DDBJ whole genome shotgun (WGS) entry which is preliminary data.</text>
</comment>
<dbReference type="InterPro" id="IPR036388">
    <property type="entry name" value="WH-like_DNA-bd_sf"/>
</dbReference>
<evidence type="ECO:0000313" key="2">
    <source>
        <dbReference type="Proteomes" id="UP001430701"/>
    </source>
</evidence>
<dbReference type="Proteomes" id="UP001430701">
    <property type="component" value="Unassembled WGS sequence"/>
</dbReference>
<name>A0ABS8TRH5_9GAMM</name>
<proteinExistence type="predicted"/>
<sequence length="108" mass="12301">MSELSLQIVAFVREHGRMTLGKTMKLSRASRTTLKPHVRALVVSGTLHQHGRGRRVWYDLRCGSAGTRVRFQCVDVNWLRKAANVAAAYRPPIGPKACLIMRCRMRQR</sequence>